<dbReference type="SUPFAM" id="SSF54631">
    <property type="entry name" value="CBS-domain pair"/>
    <property type="match status" value="1"/>
</dbReference>
<dbReference type="InterPro" id="IPR051257">
    <property type="entry name" value="Diverse_CBS-Domain"/>
</dbReference>
<proteinExistence type="predicted"/>
<dbReference type="RefSeq" id="WP_313832849.1">
    <property type="nucleotide sequence ID" value="NZ_JAQOUE010000001.1"/>
</dbReference>
<feature type="domain" description="CBS" evidence="3">
    <location>
        <begin position="7"/>
        <end position="65"/>
    </location>
</feature>
<sequence length="134" mass="15107">MTVEMIMSRKIVTVDMDDTLARIRDVFKQHRFHHVLVVSGNRLMGVISDRDLLKSISPFIDTLSETTRDLATLQKRAHQIMSRKPISVAQDTTLEDAVETLLQHNISCLPVTNKDGAIVGVLTWKDLLRASVKV</sequence>
<evidence type="ECO:0000259" key="3">
    <source>
        <dbReference type="PROSITE" id="PS51371"/>
    </source>
</evidence>
<dbReference type="Gene3D" id="3.10.580.10">
    <property type="entry name" value="CBS-domain"/>
    <property type="match status" value="1"/>
</dbReference>
<dbReference type="PROSITE" id="PS51371">
    <property type="entry name" value="CBS"/>
    <property type="match status" value="2"/>
</dbReference>
<dbReference type="SMART" id="SM00116">
    <property type="entry name" value="CBS"/>
    <property type="match status" value="2"/>
</dbReference>
<dbReference type="Pfam" id="PF00571">
    <property type="entry name" value="CBS"/>
    <property type="match status" value="2"/>
</dbReference>
<dbReference type="PANTHER" id="PTHR43080:SF2">
    <property type="entry name" value="CBS DOMAIN-CONTAINING PROTEIN"/>
    <property type="match status" value="1"/>
</dbReference>
<name>A0ABU3K7S9_9BACT</name>
<evidence type="ECO:0000313" key="4">
    <source>
        <dbReference type="EMBL" id="MDT7042440.1"/>
    </source>
</evidence>
<comment type="caution">
    <text evidence="4">The sequence shown here is derived from an EMBL/GenBank/DDBJ whole genome shotgun (WGS) entry which is preliminary data.</text>
</comment>
<dbReference type="Proteomes" id="UP001250932">
    <property type="component" value="Unassembled WGS sequence"/>
</dbReference>
<feature type="domain" description="CBS" evidence="3">
    <location>
        <begin position="81"/>
        <end position="134"/>
    </location>
</feature>
<evidence type="ECO:0000313" key="5">
    <source>
        <dbReference type="Proteomes" id="UP001250932"/>
    </source>
</evidence>
<dbReference type="CDD" id="cd04584">
    <property type="entry name" value="CBS_pair_AcuB_like"/>
    <property type="match status" value="1"/>
</dbReference>
<gene>
    <name evidence="4" type="ORF">PPG34_08750</name>
</gene>
<reference evidence="4 5" key="1">
    <citation type="journal article" date="2023" name="ISME J.">
        <title>Cultivation and genomic characterization of novel and ubiquitous marine nitrite-oxidizing bacteria from the Nitrospirales.</title>
        <authorList>
            <person name="Mueller A.J."/>
            <person name="Daebeler A."/>
            <person name="Herbold C.W."/>
            <person name="Kirkegaard R.H."/>
            <person name="Daims H."/>
        </authorList>
    </citation>
    <scope>NUCLEOTIDE SEQUENCE [LARGE SCALE GENOMIC DNA]</scope>
    <source>
        <strain evidence="4 5">EB</strain>
    </source>
</reference>
<evidence type="ECO:0000256" key="2">
    <source>
        <dbReference type="PROSITE-ProRule" id="PRU00703"/>
    </source>
</evidence>
<accession>A0ABU3K7S9</accession>
<dbReference type="InterPro" id="IPR046342">
    <property type="entry name" value="CBS_dom_sf"/>
</dbReference>
<dbReference type="EMBL" id="JAQOUE010000001">
    <property type="protein sequence ID" value="MDT7042440.1"/>
    <property type="molecule type" value="Genomic_DNA"/>
</dbReference>
<dbReference type="InterPro" id="IPR000644">
    <property type="entry name" value="CBS_dom"/>
</dbReference>
<dbReference type="PANTHER" id="PTHR43080">
    <property type="entry name" value="CBS DOMAIN-CONTAINING PROTEIN CBSX3, MITOCHONDRIAL"/>
    <property type="match status" value="1"/>
</dbReference>
<evidence type="ECO:0000256" key="1">
    <source>
        <dbReference type="ARBA" id="ARBA00023122"/>
    </source>
</evidence>
<organism evidence="4 5">
    <name type="scientific">Candidatus Nitronereus thalassa</name>
    <dbReference type="NCBI Taxonomy" id="3020898"/>
    <lineage>
        <taxon>Bacteria</taxon>
        <taxon>Pseudomonadati</taxon>
        <taxon>Nitrospirota</taxon>
        <taxon>Nitrospiria</taxon>
        <taxon>Nitrospirales</taxon>
        <taxon>Nitrospiraceae</taxon>
        <taxon>Candidatus Nitronereus</taxon>
    </lineage>
</organism>
<keyword evidence="1 2" id="KW-0129">CBS domain</keyword>
<protein>
    <submittedName>
        <fullName evidence="4">CBS domain-containing protein</fullName>
    </submittedName>
</protein>
<keyword evidence="5" id="KW-1185">Reference proteome</keyword>